<accession>Q84NP1</accession>
<sequence>MAAYKRYIYGGTLKGITIRTAGAPAQASGNGPPLRYSRSWPLLSANKFGSQLNRGSVRGDRNGSGEEDAGEQGGEEGGCGGCGGGGEEERGEERRGHRVGLRPPVRRDVQDGEAAREVEWRVEEIDEAAREHS</sequence>
<proteinExistence type="predicted"/>
<feature type="region of interest" description="Disordered" evidence="1">
    <location>
        <begin position="47"/>
        <end position="116"/>
    </location>
</feature>
<feature type="compositionally biased region" description="Gly residues" evidence="1">
    <location>
        <begin position="75"/>
        <end position="85"/>
    </location>
</feature>
<protein>
    <submittedName>
        <fullName evidence="2">Uncharacterized protein</fullName>
    </submittedName>
</protein>
<dbReference type="AlphaFoldDB" id="Q84NP1"/>
<reference evidence="3" key="2">
    <citation type="journal article" date="2008" name="Nucleic Acids Res.">
        <title>The rice annotation project database (RAP-DB): 2008 update.</title>
        <authorList>
            <consortium name="The rice annotation project (RAP)"/>
        </authorList>
    </citation>
    <scope>GENOME REANNOTATION</scope>
    <source>
        <strain evidence="3">cv. Nipponbare</strain>
    </source>
</reference>
<reference evidence="3" key="1">
    <citation type="journal article" date="2005" name="Nature">
        <title>The map-based sequence of the rice genome.</title>
        <authorList>
            <consortium name="International rice genome sequencing project (IRGSP)"/>
            <person name="Matsumoto T."/>
            <person name="Wu J."/>
            <person name="Kanamori H."/>
            <person name="Katayose Y."/>
            <person name="Fujisawa M."/>
            <person name="Namiki N."/>
            <person name="Mizuno H."/>
            <person name="Yamamoto K."/>
            <person name="Antonio B.A."/>
            <person name="Baba T."/>
            <person name="Sakata K."/>
            <person name="Nagamura Y."/>
            <person name="Aoki H."/>
            <person name="Arikawa K."/>
            <person name="Arita K."/>
            <person name="Bito T."/>
            <person name="Chiden Y."/>
            <person name="Fujitsuka N."/>
            <person name="Fukunaka R."/>
            <person name="Hamada M."/>
            <person name="Harada C."/>
            <person name="Hayashi A."/>
            <person name="Hijishita S."/>
            <person name="Honda M."/>
            <person name="Hosokawa S."/>
            <person name="Ichikawa Y."/>
            <person name="Idonuma A."/>
            <person name="Iijima M."/>
            <person name="Ikeda M."/>
            <person name="Ikeno M."/>
            <person name="Ito K."/>
            <person name="Ito S."/>
            <person name="Ito T."/>
            <person name="Ito Y."/>
            <person name="Ito Y."/>
            <person name="Iwabuchi A."/>
            <person name="Kamiya K."/>
            <person name="Karasawa W."/>
            <person name="Kurita K."/>
            <person name="Katagiri S."/>
            <person name="Kikuta A."/>
            <person name="Kobayashi H."/>
            <person name="Kobayashi N."/>
            <person name="Machita K."/>
            <person name="Maehara T."/>
            <person name="Masukawa M."/>
            <person name="Mizubayashi T."/>
            <person name="Mukai Y."/>
            <person name="Nagasaki H."/>
            <person name="Nagata Y."/>
            <person name="Naito S."/>
            <person name="Nakashima M."/>
            <person name="Nakama Y."/>
            <person name="Nakamichi Y."/>
            <person name="Nakamura M."/>
            <person name="Meguro A."/>
            <person name="Negishi M."/>
            <person name="Ohta I."/>
            <person name="Ohta T."/>
            <person name="Okamoto M."/>
            <person name="Ono N."/>
            <person name="Saji S."/>
            <person name="Sakaguchi M."/>
            <person name="Sakai K."/>
            <person name="Shibata M."/>
            <person name="Shimokawa T."/>
            <person name="Song J."/>
            <person name="Takazaki Y."/>
            <person name="Terasawa K."/>
            <person name="Tsugane M."/>
            <person name="Tsuji K."/>
            <person name="Ueda S."/>
            <person name="Waki K."/>
            <person name="Yamagata H."/>
            <person name="Yamamoto M."/>
            <person name="Yamamoto S."/>
            <person name="Yamane H."/>
            <person name="Yoshiki S."/>
            <person name="Yoshihara R."/>
            <person name="Yukawa K."/>
            <person name="Zhong H."/>
            <person name="Yano M."/>
            <person name="Yuan Q."/>
            <person name="Ouyang S."/>
            <person name="Liu J."/>
            <person name="Jones K.M."/>
            <person name="Gansberger K."/>
            <person name="Moffat K."/>
            <person name="Hill J."/>
            <person name="Bera J."/>
            <person name="Fadrosh D."/>
            <person name="Jin S."/>
            <person name="Johri S."/>
            <person name="Kim M."/>
            <person name="Overton L."/>
            <person name="Reardon M."/>
            <person name="Tsitrin T."/>
            <person name="Vuong H."/>
            <person name="Weaver B."/>
            <person name="Ciecko A."/>
            <person name="Tallon L."/>
            <person name="Jackson J."/>
            <person name="Pai G."/>
            <person name="Aken S.V."/>
            <person name="Utterback T."/>
            <person name="Reidmuller S."/>
            <person name="Feldblyum T."/>
            <person name="Hsiao J."/>
            <person name="Zismann V."/>
            <person name="Iobst S."/>
            <person name="de Vazeille A.R."/>
            <person name="Buell C.R."/>
            <person name="Ying K."/>
            <person name="Li Y."/>
            <person name="Lu T."/>
            <person name="Huang Y."/>
            <person name="Zhao Q."/>
            <person name="Feng Q."/>
            <person name="Zhang L."/>
            <person name="Zhu J."/>
            <person name="Weng Q."/>
            <person name="Mu J."/>
            <person name="Lu Y."/>
            <person name="Fan D."/>
            <person name="Liu Y."/>
            <person name="Guan J."/>
            <person name="Zhang Y."/>
            <person name="Yu S."/>
            <person name="Liu X."/>
            <person name="Zhang Y."/>
            <person name="Hong G."/>
            <person name="Han B."/>
            <person name="Choisne N."/>
            <person name="Demange N."/>
            <person name="Orjeda G."/>
            <person name="Samain S."/>
            <person name="Cattolico L."/>
            <person name="Pelletier E."/>
            <person name="Couloux A."/>
            <person name="Segurens B."/>
            <person name="Wincker P."/>
            <person name="D'Hont A."/>
            <person name="Scarpelli C."/>
            <person name="Weissenbach J."/>
            <person name="Salanoubat M."/>
            <person name="Quetier F."/>
            <person name="Yu Y."/>
            <person name="Kim H.R."/>
            <person name="Rambo T."/>
            <person name="Currie J."/>
            <person name="Collura K."/>
            <person name="Luo M."/>
            <person name="Yang T."/>
            <person name="Ammiraju J.S.S."/>
            <person name="Engler F."/>
            <person name="Soderlund C."/>
            <person name="Wing R.A."/>
            <person name="Palmer L.E."/>
            <person name="de la Bastide M."/>
            <person name="Spiegel L."/>
            <person name="Nascimento L."/>
            <person name="Zutavern T."/>
            <person name="O'Shaughnessy A."/>
            <person name="Dike S."/>
            <person name="Dedhia N."/>
            <person name="Preston R."/>
            <person name="Balija V."/>
            <person name="McCombie W.R."/>
            <person name="Chow T."/>
            <person name="Chen H."/>
            <person name="Chung M."/>
            <person name="Chen C."/>
            <person name="Shaw J."/>
            <person name="Wu H."/>
            <person name="Hsiao K."/>
            <person name="Chao Y."/>
            <person name="Chu M."/>
            <person name="Cheng C."/>
            <person name="Hour A."/>
            <person name="Lee P."/>
            <person name="Lin S."/>
            <person name="Lin Y."/>
            <person name="Liou J."/>
            <person name="Liu S."/>
            <person name="Hsing Y."/>
            <person name="Raghuvanshi S."/>
            <person name="Mohanty A."/>
            <person name="Bharti A.K."/>
            <person name="Gaur A."/>
            <person name="Gupta V."/>
            <person name="Kumar D."/>
            <person name="Ravi V."/>
            <person name="Vij S."/>
            <person name="Kapur A."/>
            <person name="Khurana P."/>
            <person name="Khurana P."/>
            <person name="Khurana J.P."/>
            <person name="Tyagi A.K."/>
            <person name="Gaikwad K."/>
            <person name="Singh A."/>
            <person name="Dalal V."/>
            <person name="Srivastava S."/>
            <person name="Dixit A."/>
            <person name="Pal A.K."/>
            <person name="Ghazi I.A."/>
            <person name="Yadav M."/>
            <person name="Pandit A."/>
            <person name="Bhargava A."/>
            <person name="Sureshbabu K."/>
            <person name="Batra K."/>
            <person name="Sharma T.R."/>
            <person name="Mohapatra T."/>
            <person name="Singh N.K."/>
            <person name="Messing J."/>
            <person name="Nelson A.B."/>
            <person name="Fuks G."/>
            <person name="Kavchok S."/>
            <person name="Keizer G."/>
            <person name="Linton E."/>
            <person name="Llaca V."/>
            <person name="Song R."/>
            <person name="Tanyolac B."/>
            <person name="Young S."/>
            <person name="Ho-Il K."/>
            <person name="Hahn J.H."/>
            <person name="Sangsakoo G."/>
            <person name="Vanavichit A."/>
            <person name="de Mattos Luiz.A.T."/>
            <person name="Zimmer P.D."/>
            <person name="Malone G."/>
            <person name="Dellagostin O."/>
            <person name="de Oliveira A.C."/>
            <person name="Bevan M."/>
            <person name="Bancroft I."/>
            <person name="Minx P."/>
            <person name="Cordum H."/>
            <person name="Wilson R."/>
            <person name="Cheng Z."/>
            <person name="Jin W."/>
            <person name="Jiang J."/>
            <person name="Leong S.A."/>
            <person name="Iwama H."/>
            <person name="Gojobori T."/>
            <person name="Itoh T."/>
            <person name="Niimura Y."/>
            <person name="Fujii Y."/>
            <person name="Habara T."/>
            <person name="Sakai H."/>
            <person name="Sato Y."/>
            <person name="Wilson G."/>
            <person name="Kumar K."/>
            <person name="McCouch S."/>
            <person name="Juretic N."/>
            <person name="Hoen D."/>
            <person name="Wright S."/>
            <person name="Bruskiewich R."/>
            <person name="Bureau T."/>
            <person name="Miyao A."/>
            <person name="Hirochika H."/>
            <person name="Nishikawa T."/>
            <person name="Kadowaki K."/>
            <person name="Sugiura M."/>
            <person name="Burr B."/>
            <person name="Sasaki T."/>
        </authorList>
    </citation>
    <scope>NUCLEOTIDE SEQUENCE [LARGE SCALE GENOMIC DNA]</scope>
    <source>
        <strain evidence="3">cv. Nipponbare</strain>
    </source>
</reference>
<organism evidence="2 3">
    <name type="scientific">Oryza sativa subsp. japonica</name>
    <name type="common">Rice</name>
    <dbReference type="NCBI Taxonomy" id="39947"/>
    <lineage>
        <taxon>Eukaryota</taxon>
        <taxon>Viridiplantae</taxon>
        <taxon>Streptophyta</taxon>
        <taxon>Embryophyta</taxon>
        <taxon>Tracheophyta</taxon>
        <taxon>Spermatophyta</taxon>
        <taxon>Magnoliopsida</taxon>
        <taxon>Liliopsida</taxon>
        <taxon>Poales</taxon>
        <taxon>Poaceae</taxon>
        <taxon>BOP clade</taxon>
        <taxon>Oryzoideae</taxon>
        <taxon>Oryzeae</taxon>
        <taxon>Oryzinae</taxon>
        <taxon>Oryza</taxon>
        <taxon>Oryza sativa</taxon>
    </lineage>
</organism>
<feature type="compositionally biased region" description="Basic and acidic residues" evidence="1">
    <location>
        <begin position="105"/>
        <end position="116"/>
    </location>
</feature>
<evidence type="ECO:0000256" key="1">
    <source>
        <dbReference type="SAM" id="MobiDB-lite"/>
    </source>
</evidence>
<dbReference type="EMBL" id="AP005261">
    <property type="protein sequence ID" value="BAC75574.1"/>
    <property type="molecule type" value="Genomic_DNA"/>
</dbReference>
<gene>
    <name evidence="2" type="primary">P0640E12.103</name>
</gene>
<dbReference type="Proteomes" id="UP000000763">
    <property type="component" value="Chromosome 7"/>
</dbReference>
<evidence type="ECO:0000313" key="2">
    <source>
        <dbReference type="EMBL" id="BAC75574.1"/>
    </source>
</evidence>
<feature type="compositionally biased region" description="Acidic residues" evidence="1">
    <location>
        <begin position="65"/>
        <end position="74"/>
    </location>
</feature>
<evidence type="ECO:0000313" key="3">
    <source>
        <dbReference type="Proteomes" id="UP000000763"/>
    </source>
</evidence>
<name>Q84NP1_ORYSJ</name>